<feature type="domain" description="Integrase catalytic" evidence="1">
    <location>
        <begin position="7"/>
        <end position="187"/>
    </location>
</feature>
<accession>A0ABQ4NDD1</accession>
<evidence type="ECO:0000259" key="1">
    <source>
        <dbReference type="PROSITE" id="PS50994"/>
    </source>
</evidence>
<evidence type="ECO:0000313" key="2">
    <source>
        <dbReference type="EMBL" id="GIQ66216.1"/>
    </source>
</evidence>
<organism evidence="2 3">
    <name type="scientific">Paenibacillus cisolokensis</name>
    <dbReference type="NCBI Taxonomy" id="1658519"/>
    <lineage>
        <taxon>Bacteria</taxon>
        <taxon>Bacillati</taxon>
        <taxon>Bacillota</taxon>
        <taxon>Bacilli</taxon>
        <taxon>Bacillales</taxon>
        <taxon>Paenibacillaceae</taxon>
        <taxon>Paenibacillus</taxon>
    </lineage>
</organism>
<dbReference type="InterPro" id="IPR036397">
    <property type="entry name" value="RNaseH_sf"/>
</dbReference>
<gene>
    <name evidence="2" type="ORF">PACILC2_47840</name>
</gene>
<dbReference type="PROSITE" id="PS50994">
    <property type="entry name" value="INTEGRASE"/>
    <property type="match status" value="1"/>
</dbReference>
<keyword evidence="3" id="KW-1185">Reference proteome</keyword>
<dbReference type="Gene3D" id="3.30.420.10">
    <property type="entry name" value="Ribonuclease H-like superfamily/Ribonuclease H"/>
    <property type="match status" value="1"/>
</dbReference>
<name>A0ABQ4NDD1_9BACL</name>
<dbReference type="Proteomes" id="UP000680304">
    <property type="component" value="Unassembled WGS sequence"/>
</dbReference>
<evidence type="ECO:0000313" key="3">
    <source>
        <dbReference type="Proteomes" id="UP000680304"/>
    </source>
</evidence>
<reference evidence="2 3" key="1">
    <citation type="submission" date="2021-04" db="EMBL/GenBank/DDBJ databases">
        <title>Draft genome sequence of Paenibacillus cisolokensis, LC2-13A.</title>
        <authorList>
            <person name="Uke A."/>
            <person name="Chhe C."/>
            <person name="Baramee S."/>
            <person name="Kosugi A."/>
        </authorList>
    </citation>
    <scope>NUCLEOTIDE SEQUENCE [LARGE SCALE GENOMIC DNA]</scope>
    <source>
        <strain evidence="2 3">LC2-13A</strain>
    </source>
</reference>
<protein>
    <recommendedName>
        <fullName evidence="1">Integrase catalytic domain-containing protein</fullName>
    </recommendedName>
</protein>
<dbReference type="InterPro" id="IPR012337">
    <property type="entry name" value="RNaseH-like_sf"/>
</dbReference>
<dbReference type="SUPFAM" id="SSF53098">
    <property type="entry name" value="Ribonuclease H-like"/>
    <property type="match status" value="1"/>
</dbReference>
<proteinExistence type="predicted"/>
<dbReference type="InterPro" id="IPR001584">
    <property type="entry name" value="Integrase_cat-core"/>
</dbReference>
<dbReference type="Pfam" id="PF00665">
    <property type="entry name" value="rve"/>
    <property type="match status" value="1"/>
</dbReference>
<dbReference type="EMBL" id="BOVJ01000171">
    <property type="protein sequence ID" value="GIQ66216.1"/>
    <property type="molecule type" value="Genomic_DNA"/>
</dbReference>
<sequence>MIAYDWDETRPGALEIDLVEHNGGSSLGHFAYTLTVTDVVSGYTRRRALLGKSQLAVLRELKYIIAEWPMQPWGIHSDNGQEFLNAHLKTFCASNNIRFTRSRPYRKNDNAHVEQKNGFLVRQLVGYERYDRPEQVEWLNSLYALHDRYFNCCLPTRKLIGKERRGARVKKTFDTAKTPVARLIETNVLPPEQTQRLQAYQTSQDPLALHHQLEAMLSRPVTSASAAQPVEAV</sequence>
<comment type="caution">
    <text evidence="2">The sequence shown here is derived from an EMBL/GenBank/DDBJ whole genome shotgun (WGS) entry which is preliminary data.</text>
</comment>